<dbReference type="EMBL" id="MU118049">
    <property type="protein sequence ID" value="KAF9646774.1"/>
    <property type="molecule type" value="Genomic_DNA"/>
</dbReference>
<reference evidence="1" key="2">
    <citation type="journal article" date="2020" name="Nat. Commun.">
        <title>Large-scale genome sequencing of mycorrhizal fungi provides insights into the early evolution of symbiotic traits.</title>
        <authorList>
            <person name="Miyauchi S."/>
            <person name="Kiss E."/>
            <person name="Kuo A."/>
            <person name="Drula E."/>
            <person name="Kohler A."/>
            <person name="Sanchez-Garcia M."/>
            <person name="Morin E."/>
            <person name="Andreopoulos B."/>
            <person name="Barry K.W."/>
            <person name="Bonito G."/>
            <person name="Buee M."/>
            <person name="Carver A."/>
            <person name="Chen C."/>
            <person name="Cichocki N."/>
            <person name="Clum A."/>
            <person name="Culley D."/>
            <person name="Crous P.W."/>
            <person name="Fauchery L."/>
            <person name="Girlanda M."/>
            <person name="Hayes R.D."/>
            <person name="Keri Z."/>
            <person name="LaButti K."/>
            <person name="Lipzen A."/>
            <person name="Lombard V."/>
            <person name="Magnuson J."/>
            <person name="Maillard F."/>
            <person name="Murat C."/>
            <person name="Nolan M."/>
            <person name="Ohm R.A."/>
            <person name="Pangilinan J."/>
            <person name="Pereira M.F."/>
            <person name="Perotto S."/>
            <person name="Peter M."/>
            <person name="Pfister S."/>
            <person name="Riley R."/>
            <person name="Sitrit Y."/>
            <person name="Stielow J.B."/>
            <person name="Szollosi G."/>
            <person name="Zifcakova L."/>
            <person name="Stursova M."/>
            <person name="Spatafora J.W."/>
            <person name="Tedersoo L."/>
            <person name="Vaario L.M."/>
            <person name="Yamada A."/>
            <person name="Yan M."/>
            <person name="Wang P."/>
            <person name="Xu J."/>
            <person name="Bruns T."/>
            <person name="Baldrian P."/>
            <person name="Vilgalys R."/>
            <person name="Dunand C."/>
            <person name="Henrissat B."/>
            <person name="Grigoriev I.V."/>
            <person name="Hibbett D."/>
            <person name="Nagy L.G."/>
            <person name="Martin F.M."/>
        </authorList>
    </citation>
    <scope>NUCLEOTIDE SEQUENCE</scope>
    <source>
        <strain evidence="1">P2</strain>
    </source>
</reference>
<evidence type="ECO:0000313" key="1">
    <source>
        <dbReference type="EMBL" id="KAF9646774.1"/>
    </source>
</evidence>
<keyword evidence="2" id="KW-1185">Reference proteome</keyword>
<reference evidence="1" key="1">
    <citation type="submission" date="2019-10" db="EMBL/GenBank/DDBJ databases">
        <authorList>
            <consortium name="DOE Joint Genome Institute"/>
            <person name="Kuo A."/>
            <person name="Miyauchi S."/>
            <person name="Kiss E."/>
            <person name="Drula E."/>
            <person name="Kohler A."/>
            <person name="Sanchez-Garcia M."/>
            <person name="Andreopoulos B."/>
            <person name="Barry K.W."/>
            <person name="Bonito G."/>
            <person name="Buee M."/>
            <person name="Carver A."/>
            <person name="Chen C."/>
            <person name="Cichocki N."/>
            <person name="Clum A."/>
            <person name="Culley D."/>
            <person name="Crous P.W."/>
            <person name="Fauchery L."/>
            <person name="Girlanda M."/>
            <person name="Hayes R."/>
            <person name="Keri Z."/>
            <person name="Labutti K."/>
            <person name="Lipzen A."/>
            <person name="Lombard V."/>
            <person name="Magnuson J."/>
            <person name="Maillard F."/>
            <person name="Morin E."/>
            <person name="Murat C."/>
            <person name="Nolan M."/>
            <person name="Ohm R."/>
            <person name="Pangilinan J."/>
            <person name="Pereira M."/>
            <person name="Perotto S."/>
            <person name="Peter M."/>
            <person name="Riley R."/>
            <person name="Sitrit Y."/>
            <person name="Stielow B."/>
            <person name="Szollosi G."/>
            <person name="Zifcakova L."/>
            <person name="Stursova M."/>
            <person name="Spatafora J.W."/>
            <person name="Tedersoo L."/>
            <person name="Vaario L.-M."/>
            <person name="Yamada A."/>
            <person name="Yan M."/>
            <person name="Wang P."/>
            <person name="Xu J."/>
            <person name="Bruns T."/>
            <person name="Baldrian P."/>
            <person name="Vilgalys R."/>
            <person name="Henrissat B."/>
            <person name="Grigoriev I.V."/>
            <person name="Hibbett D."/>
            <person name="Nagy L.G."/>
            <person name="Martin F.M."/>
        </authorList>
    </citation>
    <scope>NUCLEOTIDE SEQUENCE</scope>
    <source>
        <strain evidence="1">P2</strain>
    </source>
</reference>
<gene>
    <name evidence="1" type="ORF">BDM02DRAFT_3147054</name>
</gene>
<sequence length="1617" mass="180783">MDFATHVQLLTGVPPAGSSKEEQVLRAWASRKGPGLDDHYDDDDDDYQEVDTVPPHSVLDVYRQEAILGHSCIQGPSVLNKLTAKPNGYFMLDSVRSILSSGRPDDAISGELADLLGLDELELVTDILSNRSQFFEEPNVIDEPTLTLVPLKVKGKEIDMRSLAPDKVRRRMEQQLQANASRPLFTGTAHETPEILPHVYTSHSNTGGGGMLSQYGSKYMLPIGTLREEKEGYEEVIVPPAKVVPPRATERLIPVAELVPLARGSFPNYTTLNRIQSIVFPTAFGSNENMLICAPTGAGKTDVAMLTILRVLDQNRIPSTNPNASIASTIDRNAFKIIYVAPMKALAAEIVRKLGKRLQWLSVRVKELTGDMQMTKAEIAETQIIVTTPEKWDVVTRKPTGEGELATQVRLLIIDEVHLLDEERGAVIETIVARTLRQVESSQSVIRIVGLSATLPNYVDVADFLRVSRYAGLFFFDSSFRPVPLEQHFIGVRGKLNTAQSRKNLDRVTFEKVSELVKLGHQVMVFVHARKETVKAAQALKESATIDGCLDAFSCEDHPSYGIFRRDIGESRNQEMRQLFDFGFGIHHAGMLRSDRNMMERMFEARAIKVLCCTATLAWGVNLPAHAVVIKGTQVYDSSKGQFTDLSILDVLQVFGRAGRPGLESSGEGYICTTEDRLTHYLDKVTSQNPIESKFERGMNDALNAEISLGTVSNVNDAVQWLGYTYLFVRASKNPMAYGMLRDDVAEDPRLGAKRNQLVTNAVRRLVEARMVNWNRSTGALQTTDLGGIAAKYYIRLASIEVFNQRFRPRMSEADVLKMLSYSTEVGFIHPPVSAHSPTLFCIQFNQIQLRESETKELEALEKKVPCEVKDGTMTPQGKVNILLQSYISRYGVEDFALVSDQGYVAQNAGRIIRALFEIALSNKWANASHALASLSKVIERRMWPDVDHPLGQFNLQPQLLHNLSQWADDWMVGDLAVMDADELGKLIRMNEKHGSALKTAAQQFPTVKITYSLRPLGHDILKVPVRVDRLFTWSPKVHGTSEPFWLWIEDAEGPGITQIFNLSFRPTTETVEVDFTLSLPGGQPRSSMVIRWISDTWVGAESEVAVSFESLVMPAYAWNHTPRLDSLPLLHLTAIRNRLVQSAFANRISRFNALQSQVLWSLLHTQLHSLICAPIGCGKSIMTQVLVMKTLHESPDGWVLMISPRRSLVAELEADLRDPSRSLGLRLEICQSNDVFKPGMGKLVRIAPAEVVLDSLAAGGERIASFKQLKLVVLENLDILDADYELAISVLRLRCHGLPVRFVGSSASLNDSADLVAWLQVDNSALHNFRPIDRDQSFTIVTKTFTTPLSSALYKAMAKPAYSTITSHPGQPVIIFVPSRNHCRTVAMDLITECALADLNNIRGFVPPRVDQNELEFRLTKLQDRVLVDFVSKGIGFYHEKIGKKDRALVLQMYIEGIVRVLIVPKHSCWTLPVRAGVVIIMGTQYVVVGEDKSDRQVRDYELEEIIRMQGRAIRPDSDGHLHLFCHPDAKDLFARFLNEGLPLESSLLDRGSLIVDWIQKSRGTDVPIREHAMRQEVHKILSWTFLRHRISSNPVYYNIKRDGGDVLQQAVEKVL</sequence>
<comment type="caution">
    <text evidence="1">The sequence shown here is derived from an EMBL/GenBank/DDBJ whole genome shotgun (WGS) entry which is preliminary data.</text>
</comment>
<organism evidence="1 2">
    <name type="scientific">Thelephora ganbajun</name>
    <name type="common">Ganba fungus</name>
    <dbReference type="NCBI Taxonomy" id="370292"/>
    <lineage>
        <taxon>Eukaryota</taxon>
        <taxon>Fungi</taxon>
        <taxon>Dikarya</taxon>
        <taxon>Basidiomycota</taxon>
        <taxon>Agaricomycotina</taxon>
        <taxon>Agaricomycetes</taxon>
        <taxon>Thelephorales</taxon>
        <taxon>Thelephoraceae</taxon>
        <taxon>Thelephora</taxon>
    </lineage>
</organism>
<proteinExistence type="predicted"/>
<evidence type="ECO:0000313" key="2">
    <source>
        <dbReference type="Proteomes" id="UP000886501"/>
    </source>
</evidence>
<name>A0ACB6ZB69_THEGA</name>
<protein>
    <submittedName>
        <fullName evidence="1">Sec63-domain-containing protein</fullName>
    </submittedName>
</protein>
<dbReference type="Proteomes" id="UP000886501">
    <property type="component" value="Unassembled WGS sequence"/>
</dbReference>
<accession>A0ACB6ZB69</accession>